<dbReference type="InterPro" id="IPR015168">
    <property type="entry name" value="SsuA/THI5"/>
</dbReference>
<protein>
    <recommendedName>
        <fullName evidence="1">SsuA/THI5-like domain-containing protein</fullName>
    </recommendedName>
</protein>
<dbReference type="SUPFAM" id="SSF53850">
    <property type="entry name" value="Periplasmic binding protein-like II"/>
    <property type="match status" value="1"/>
</dbReference>
<dbReference type="EMBL" id="AP009044">
    <property type="protein sequence ID" value="BAF54347.1"/>
    <property type="molecule type" value="Genomic_DNA"/>
</dbReference>
<evidence type="ECO:0000259" key="1">
    <source>
        <dbReference type="Pfam" id="PF09084"/>
    </source>
</evidence>
<gene>
    <name evidence="2" type="ordered locus">cgR_1365</name>
</gene>
<name>A0AB72VAM4_CORGB</name>
<sequence length="354" mass="39288">MRYIALAKVTTMHQRSMSFTFIRTFFVLFGITLLVSCVPEPPDSYTKESTVLRYQVSDFNLNFVELAVALGYLNNIELQVVGSVQGGVESIESLKKDDIDFATVPFIGLVAGEIATGAPIKAVAASYGISHDSSSALLVLKDSEIHEVHDLIGKTVGINTLGALGSAMVERHLFDAGLTEPEIVSVTQRALPGEYLEQRLYQGQVDAIWVTDSAKHQALETGDFRILAEDSDLVQELNTGCVVVSQKLIDEHPAVVGELVDGIAQAIEFERSHSPEEVREVYFNYLEAHGQSDRISSFRYWEHSGIATRGGILTDREFSMWSHWIDRQYDVPDINPASIYTNQFNPYRKVNPSP</sequence>
<organism evidence="2">
    <name type="scientific">Corynebacterium glutamicum (strain R)</name>
    <dbReference type="NCBI Taxonomy" id="340322"/>
    <lineage>
        <taxon>Bacteria</taxon>
        <taxon>Bacillati</taxon>
        <taxon>Actinomycetota</taxon>
        <taxon>Actinomycetes</taxon>
        <taxon>Mycobacteriales</taxon>
        <taxon>Corynebacteriaceae</taxon>
        <taxon>Corynebacterium</taxon>
    </lineage>
</organism>
<dbReference type="Pfam" id="PF09084">
    <property type="entry name" value="NMT1"/>
    <property type="match status" value="1"/>
</dbReference>
<dbReference type="KEGG" id="cgt:cgR_1365"/>
<reference evidence="2" key="1">
    <citation type="journal article" date="2007" name="Microbiology">
        <title>Comparative analysis of the Corynebacterium glutamicum group and complete genome sequence of strain R.</title>
        <authorList>
            <person name="Yukawa H."/>
            <person name="Omumasaba C.A."/>
            <person name="Nonaka H."/>
            <person name="Kos P."/>
            <person name="Okai N."/>
            <person name="Suzuki N."/>
            <person name="Suda M."/>
            <person name="Tsuge Y."/>
            <person name="Watanabe J."/>
            <person name="Ikeda Y."/>
            <person name="Vertes A.A."/>
            <person name="Inui M."/>
        </authorList>
    </citation>
    <scope>NUCLEOTIDE SEQUENCE</scope>
    <source>
        <strain evidence="2">R</strain>
    </source>
</reference>
<feature type="domain" description="SsuA/THI5-like" evidence="1">
    <location>
        <begin position="66"/>
        <end position="273"/>
    </location>
</feature>
<accession>A0AB72VAM4</accession>
<dbReference type="Gene3D" id="3.40.190.10">
    <property type="entry name" value="Periplasmic binding protein-like II"/>
    <property type="match status" value="2"/>
</dbReference>
<evidence type="ECO:0000313" key="2">
    <source>
        <dbReference type="EMBL" id="BAF54347.1"/>
    </source>
</evidence>
<dbReference type="PANTHER" id="PTHR30024">
    <property type="entry name" value="ALIPHATIC SULFONATES-BINDING PROTEIN-RELATED"/>
    <property type="match status" value="1"/>
</dbReference>
<dbReference type="Proteomes" id="UP000006698">
    <property type="component" value="Chromosome"/>
</dbReference>
<dbReference type="AlphaFoldDB" id="A0AB72VAM4"/>
<proteinExistence type="predicted"/>